<dbReference type="EMBL" id="CH476618">
    <property type="protein sequence ID" value="EEP81535.1"/>
    <property type="molecule type" value="Genomic_DNA"/>
</dbReference>
<evidence type="ECO:0000313" key="2">
    <source>
        <dbReference type="EMBL" id="EEP81535.1"/>
    </source>
</evidence>
<feature type="compositionally biased region" description="Low complexity" evidence="1">
    <location>
        <begin position="46"/>
        <end position="61"/>
    </location>
</feature>
<name>C4JXM7_UNCRE</name>
<reference evidence="3" key="1">
    <citation type="journal article" date="2009" name="Genome Res.">
        <title>Comparative genomic analyses of the human fungal pathogens Coccidioides and their relatives.</title>
        <authorList>
            <person name="Sharpton T.J."/>
            <person name="Stajich J.E."/>
            <person name="Rounsley S.D."/>
            <person name="Gardner M.J."/>
            <person name="Wortman J.R."/>
            <person name="Jordar V.S."/>
            <person name="Maiti R."/>
            <person name="Kodira C.D."/>
            <person name="Neafsey D.E."/>
            <person name="Zeng Q."/>
            <person name="Hung C.-Y."/>
            <person name="McMahan C."/>
            <person name="Muszewska A."/>
            <person name="Grynberg M."/>
            <person name="Mandel M.A."/>
            <person name="Kellner E.M."/>
            <person name="Barker B.M."/>
            <person name="Galgiani J.N."/>
            <person name="Orbach M.J."/>
            <person name="Kirkland T.N."/>
            <person name="Cole G.T."/>
            <person name="Henn M.R."/>
            <person name="Birren B.W."/>
            <person name="Taylor J.W."/>
        </authorList>
    </citation>
    <scope>NUCLEOTIDE SEQUENCE [LARGE SCALE GENOMIC DNA]</scope>
    <source>
        <strain evidence="3">UAMH 1704</strain>
    </source>
</reference>
<evidence type="ECO:0000313" key="3">
    <source>
        <dbReference type="Proteomes" id="UP000002058"/>
    </source>
</evidence>
<dbReference type="RefSeq" id="XP_002583433.1">
    <property type="nucleotide sequence ID" value="XM_002583387.1"/>
</dbReference>
<proteinExistence type="predicted"/>
<dbReference type="VEuPathDB" id="FungiDB:UREG_06400"/>
<feature type="compositionally biased region" description="Polar residues" evidence="1">
    <location>
        <begin position="14"/>
        <end position="31"/>
    </location>
</feature>
<feature type="region of interest" description="Disordered" evidence="1">
    <location>
        <begin position="1"/>
        <end position="69"/>
    </location>
</feature>
<dbReference type="AlphaFoldDB" id="C4JXM7"/>
<dbReference type="Proteomes" id="UP000002058">
    <property type="component" value="Unassembled WGS sequence"/>
</dbReference>
<gene>
    <name evidence="2" type="ORF">UREG_06400</name>
</gene>
<dbReference type="KEGG" id="ure:UREG_06400"/>
<organism evidence="2 3">
    <name type="scientific">Uncinocarpus reesii (strain UAMH 1704)</name>
    <dbReference type="NCBI Taxonomy" id="336963"/>
    <lineage>
        <taxon>Eukaryota</taxon>
        <taxon>Fungi</taxon>
        <taxon>Dikarya</taxon>
        <taxon>Ascomycota</taxon>
        <taxon>Pezizomycotina</taxon>
        <taxon>Eurotiomycetes</taxon>
        <taxon>Eurotiomycetidae</taxon>
        <taxon>Onygenales</taxon>
        <taxon>Onygenaceae</taxon>
        <taxon>Uncinocarpus</taxon>
    </lineage>
</organism>
<protein>
    <submittedName>
        <fullName evidence="2">Uncharacterized protein</fullName>
    </submittedName>
</protein>
<dbReference type="InParanoid" id="C4JXM7"/>
<sequence length="97" mass="10087">MTEAAVTTAGEGRTPSNGASDGMTRSTSTDDNPVATKDMVMKNSQTTSTPADGAAAPASASPKKRRKVNHGELLTVSHLLLRNALEGSAQWNVTYTP</sequence>
<dbReference type="GeneID" id="8442829"/>
<dbReference type="HOGENOM" id="CLU_2348250_0_0_1"/>
<keyword evidence="3" id="KW-1185">Reference proteome</keyword>
<accession>C4JXM7</accession>
<evidence type="ECO:0000256" key="1">
    <source>
        <dbReference type="SAM" id="MobiDB-lite"/>
    </source>
</evidence>